<feature type="compositionally biased region" description="Basic and acidic residues" evidence="13">
    <location>
        <begin position="287"/>
        <end position="305"/>
    </location>
</feature>
<dbReference type="Pfam" id="PF01435">
    <property type="entry name" value="Peptidase_M48"/>
    <property type="match status" value="1"/>
</dbReference>
<evidence type="ECO:0000256" key="6">
    <source>
        <dbReference type="ARBA" id="ARBA00022723"/>
    </source>
</evidence>
<name>I5BPU2_9HYPH</name>
<reference evidence="15 16" key="1">
    <citation type="journal article" date="2012" name="J. Bacteriol.">
        <title>Genome Sequence of Nitratireductor aquibiodomus Strain RA22.</title>
        <authorList>
            <person name="Singh A."/>
            <person name="Jangir P.K."/>
            <person name="Kumari C."/>
            <person name="Sharma R."/>
        </authorList>
    </citation>
    <scope>NUCLEOTIDE SEQUENCE [LARGE SCALE GENOMIC DNA]</scope>
    <source>
        <strain evidence="15 16">RA22</strain>
    </source>
</reference>
<dbReference type="Proteomes" id="UP000004622">
    <property type="component" value="Unassembled WGS sequence"/>
</dbReference>
<accession>I5BPU2</accession>
<evidence type="ECO:0000259" key="14">
    <source>
        <dbReference type="Pfam" id="PF01435"/>
    </source>
</evidence>
<protein>
    <recommendedName>
        <fullName evidence="12">Protease HtpX homolog</fullName>
        <ecNumber evidence="12">3.4.24.-</ecNumber>
    </recommendedName>
</protein>
<feature type="compositionally biased region" description="Basic and acidic residues" evidence="13">
    <location>
        <begin position="314"/>
        <end position="324"/>
    </location>
</feature>
<keyword evidence="4 12" id="KW-0645">Protease</keyword>
<keyword evidence="9 12" id="KW-1133">Transmembrane helix</keyword>
<feature type="domain" description="Peptidase M48" evidence="14">
    <location>
        <begin position="72"/>
        <end position="277"/>
    </location>
</feature>
<dbReference type="OrthoDB" id="15218at2"/>
<dbReference type="PANTHER" id="PTHR43221">
    <property type="entry name" value="PROTEASE HTPX"/>
    <property type="match status" value="1"/>
</dbReference>
<evidence type="ECO:0000256" key="12">
    <source>
        <dbReference type="HAMAP-Rule" id="MF_00188"/>
    </source>
</evidence>
<gene>
    <name evidence="12" type="primary">htpX</name>
    <name evidence="15" type="ORF">A33O_23755</name>
</gene>
<dbReference type="GO" id="GO:0006508">
    <property type="term" value="P:proteolysis"/>
    <property type="evidence" value="ECO:0007669"/>
    <property type="project" value="UniProtKB-KW"/>
</dbReference>
<dbReference type="GO" id="GO:0004222">
    <property type="term" value="F:metalloendopeptidase activity"/>
    <property type="evidence" value="ECO:0007669"/>
    <property type="project" value="UniProtKB-UniRule"/>
</dbReference>
<keyword evidence="5 12" id="KW-0812">Transmembrane</keyword>
<evidence type="ECO:0000256" key="10">
    <source>
        <dbReference type="ARBA" id="ARBA00023049"/>
    </source>
</evidence>
<dbReference type="CDD" id="cd07336">
    <property type="entry name" value="M48B_HtpX_like"/>
    <property type="match status" value="1"/>
</dbReference>
<feature type="binding site" evidence="12">
    <location>
        <position position="134"/>
    </location>
    <ligand>
        <name>Zn(2+)</name>
        <dbReference type="ChEBI" id="CHEBI:29105"/>
        <note>catalytic</note>
    </ligand>
</feature>
<evidence type="ECO:0000256" key="11">
    <source>
        <dbReference type="ARBA" id="ARBA00023136"/>
    </source>
</evidence>
<dbReference type="EC" id="3.4.24.-" evidence="12"/>
<keyword evidence="7 12" id="KW-0378">Hydrolase</keyword>
<keyword evidence="15" id="KW-0346">Stress response</keyword>
<dbReference type="Gene3D" id="3.30.2010.10">
    <property type="entry name" value="Metalloproteases ('zincins'), catalytic domain"/>
    <property type="match status" value="1"/>
</dbReference>
<proteinExistence type="inferred from homology"/>
<evidence type="ECO:0000256" key="4">
    <source>
        <dbReference type="ARBA" id="ARBA00022670"/>
    </source>
</evidence>
<keyword evidence="3 12" id="KW-1003">Cell membrane</keyword>
<dbReference type="STRING" id="204799.GCA_001696575_02656"/>
<dbReference type="HAMAP" id="MF_00188">
    <property type="entry name" value="Pept_M48_protease_HtpX"/>
    <property type="match status" value="1"/>
</dbReference>
<feature type="binding site" evidence="12">
    <location>
        <position position="201"/>
    </location>
    <ligand>
        <name>Zn(2+)</name>
        <dbReference type="ChEBI" id="CHEBI:29105"/>
        <note>catalytic</note>
    </ligand>
</feature>
<comment type="similarity">
    <text evidence="2 12">Belongs to the peptidase M48B family.</text>
</comment>
<dbReference type="InterPro" id="IPR022919">
    <property type="entry name" value="Pept_M48_protease_HtpX"/>
</dbReference>
<feature type="transmembrane region" description="Helical" evidence="12">
    <location>
        <begin position="141"/>
        <end position="163"/>
    </location>
</feature>
<organism evidence="15 16">
    <name type="scientific">Nitratireductor aquibiodomus RA22</name>
    <dbReference type="NCBI Taxonomy" id="1189611"/>
    <lineage>
        <taxon>Bacteria</taxon>
        <taxon>Pseudomonadati</taxon>
        <taxon>Pseudomonadota</taxon>
        <taxon>Alphaproteobacteria</taxon>
        <taxon>Hyphomicrobiales</taxon>
        <taxon>Phyllobacteriaceae</taxon>
        <taxon>Nitratireductor</taxon>
    </lineage>
</organism>
<keyword evidence="6 12" id="KW-0479">Metal-binding</keyword>
<keyword evidence="10 12" id="KW-0482">Metalloprotease</keyword>
<sequence length="330" mass="36207">MNMIRTAMLLALMTALFMCVGYLIGGTGGMMIAFLIVAGMNLFSYWNADKMVLRMHNAVEVDERNAPEYFGIVRDLAAGAGLPMPRVYLIQNDQPNAFATGRNPQNAAVAATTGLLDRLSYEEVAGVMAHELAHVQNRDTLTMTITATLAGAISMLGNFAFFFGGNRDNNNPLGFVGVLVAMIVAPLAAMMVQMAISRTREYSADRRGAEICGNPLWLASALDKIARRAKQVVNQDAERNPATAHMFIINPLSGERMDNLFSTHPDTDNRIAALQAMAGEMRATPEPQRREEDHGPWDTRTEAPESRPQPQPKSDPRWGRDAKGRKGPWS</sequence>
<dbReference type="PANTHER" id="PTHR43221:SF1">
    <property type="entry name" value="PROTEASE HTPX"/>
    <property type="match status" value="1"/>
</dbReference>
<keyword evidence="8 12" id="KW-0862">Zinc</keyword>
<dbReference type="NCBIfam" id="NF002826">
    <property type="entry name" value="PRK03001.1"/>
    <property type="match status" value="1"/>
</dbReference>
<feature type="region of interest" description="Disordered" evidence="13">
    <location>
        <begin position="281"/>
        <end position="330"/>
    </location>
</feature>
<dbReference type="InterPro" id="IPR001915">
    <property type="entry name" value="Peptidase_M48"/>
</dbReference>
<feature type="binding site" evidence="12">
    <location>
        <position position="130"/>
    </location>
    <ligand>
        <name>Zn(2+)</name>
        <dbReference type="ChEBI" id="CHEBI:29105"/>
        <note>catalytic</note>
    </ligand>
</feature>
<feature type="active site" evidence="12">
    <location>
        <position position="131"/>
    </location>
</feature>
<evidence type="ECO:0000256" key="7">
    <source>
        <dbReference type="ARBA" id="ARBA00022801"/>
    </source>
</evidence>
<dbReference type="EMBL" id="AJXZ01000086">
    <property type="protein sequence ID" value="EIM71594.1"/>
    <property type="molecule type" value="Genomic_DNA"/>
</dbReference>
<comment type="cofactor">
    <cofactor evidence="12">
        <name>Zn(2+)</name>
        <dbReference type="ChEBI" id="CHEBI:29105"/>
    </cofactor>
    <text evidence="12">Binds 1 zinc ion per subunit.</text>
</comment>
<evidence type="ECO:0000256" key="9">
    <source>
        <dbReference type="ARBA" id="ARBA00022989"/>
    </source>
</evidence>
<evidence type="ECO:0000313" key="15">
    <source>
        <dbReference type="EMBL" id="EIM71594.1"/>
    </source>
</evidence>
<evidence type="ECO:0000313" key="16">
    <source>
        <dbReference type="Proteomes" id="UP000004622"/>
    </source>
</evidence>
<evidence type="ECO:0000256" key="13">
    <source>
        <dbReference type="SAM" id="MobiDB-lite"/>
    </source>
</evidence>
<evidence type="ECO:0000256" key="2">
    <source>
        <dbReference type="ARBA" id="ARBA00009779"/>
    </source>
</evidence>
<dbReference type="InterPro" id="IPR050083">
    <property type="entry name" value="HtpX_protease"/>
</dbReference>
<dbReference type="RefSeq" id="WP_007010909.1">
    <property type="nucleotide sequence ID" value="NZ_AJXZ01000086.1"/>
</dbReference>
<feature type="transmembrane region" description="Helical" evidence="12">
    <location>
        <begin position="7"/>
        <end position="24"/>
    </location>
</feature>
<evidence type="ECO:0000256" key="1">
    <source>
        <dbReference type="ARBA" id="ARBA00004651"/>
    </source>
</evidence>
<keyword evidence="11 12" id="KW-0472">Membrane</keyword>
<evidence type="ECO:0000256" key="3">
    <source>
        <dbReference type="ARBA" id="ARBA00022475"/>
    </source>
</evidence>
<dbReference type="AlphaFoldDB" id="I5BPU2"/>
<evidence type="ECO:0000256" key="5">
    <source>
        <dbReference type="ARBA" id="ARBA00022692"/>
    </source>
</evidence>
<comment type="caution">
    <text evidence="15">The sequence shown here is derived from an EMBL/GenBank/DDBJ whole genome shotgun (WGS) entry which is preliminary data.</text>
</comment>
<evidence type="ECO:0000256" key="8">
    <source>
        <dbReference type="ARBA" id="ARBA00022833"/>
    </source>
</evidence>
<dbReference type="GO" id="GO:0005886">
    <property type="term" value="C:plasma membrane"/>
    <property type="evidence" value="ECO:0007669"/>
    <property type="project" value="UniProtKB-SubCell"/>
</dbReference>
<dbReference type="NCBIfam" id="NF002363">
    <property type="entry name" value="PRK01345.1"/>
    <property type="match status" value="1"/>
</dbReference>
<feature type="transmembrane region" description="Helical" evidence="12">
    <location>
        <begin position="175"/>
        <end position="196"/>
    </location>
</feature>
<feature type="transmembrane region" description="Helical" evidence="12">
    <location>
        <begin position="30"/>
        <end position="48"/>
    </location>
</feature>
<comment type="subcellular location">
    <subcellularLocation>
        <location evidence="1 12">Cell membrane</location>
        <topology evidence="1 12">Multi-pass membrane protein</topology>
    </subcellularLocation>
</comment>
<dbReference type="PATRIC" id="fig|1189611.3.peg.4752"/>
<dbReference type="GO" id="GO:0008270">
    <property type="term" value="F:zinc ion binding"/>
    <property type="evidence" value="ECO:0007669"/>
    <property type="project" value="UniProtKB-UniRule"/>
</dbReference>